<proteinExistence type="inferred from homology"/>
<evidence type="ECO:0000256" key="5">
    <source>
        <dbReference type="ARBA" id="ARBA00022801"/>
    </source>
</evidence>
<dbReference type="EMBL" id="JAAYSM010000377">
    <property type="protein sequence ID" value="NLJ19254.1"/>
    <property type="molecule type" value="Genomic_DNA"/>
</dbReference>
<dbReference type="PROSITE" id="PS51780">
    <property type="entry name" value="GW"/>
    <property type="match status" value="1"/>
</dbReference>
<evidence type="ECO:0000313" key="9">
    <source>
        <dbReference type="Proteomes" id="UP000541058"/>
    </source>
</evidence>
<dbReference type="RefSeq" id="WP_276649671.1">
    <property type="nucleotide sequence ID" value="NZ_JAAYSM010000377.1"/>
</dbReference>
<keyword evidence="6" id="KW-0961">Cell wall biogenesis/degradation</keyword>
<keyword evidence="3" id="KW-0964">Secreted</keyword>
<dbReference type="InterPro" id="IPR025987">
    <property type="entry name" value="GW_dom"/>
</dbReference>
<name>A0A7X8H0V5_9LACT</name>
<dbReference type="InterPro" id="IPR038200">
    <property type="entry name" value="GW_dom_sf"/>
</dbReference>
<evidence type="ECO:0000256" key="4">
    <source>
        <dbReference type="ARBA" id="ARBA00022729"/>
    </source>
</evidence>
<dbReference type="GO" id="GO:0005576">
    <property type="term" value="C:extracellular region"/>
    <property type="evidence" value="ECO:0007669"/>
    <property type="project" value="UniProtKB-SubCell"/>
</dbReference>
<comment type="similarity">
    <text evidence="2">Belongs to the glycosyl hydrolase 73 family.</text>
</comment>
<protein>
    <submittedName>
        <fullName evidence="8">SH3 domain-containing protein</fullName>
    </submittedName>
</protein>
<dbReference type="Gene3D" id="2.30.30.40">
    <property type="entry name" value="SH3 Domains"/>
    <property type="match status" value="1"/>
</dbReference>
<dbReference type="GO" id="GO:0004040">
    <property type="term" value="F:amidase activity"/>
    <property type="evidence" value="ECO:0007669"/>
    <property type="project" value="InterPro"/>
</dbReference>
<evidence type="ECO:0000256" key="3">
    <source>
        <dbReference type="ARBA" id="ARBA00022525"/>
    </source>
</evidence>
<evidence type="ECO:0000313" key="8">
    <source>
        <dbReference type="EMBL" id="NLJ19254.1"/>
    </source>
</evidence>
<evidence type="ECO:0000256" key="2">
    <source>
        <dbReference type="ARBA" id="ARBA00010266"/>
    </source>
</evidence>
<comment type="subcellular location">
    <subcellularLocation>
        <location evidence="1">Secreted</location>
    </subcellularLocation>
</comment>
<gene>
    <name evidence="8" type="ORF">GX355_10405</name>
</gene>
<dbReference type="InterPro" id="IPR003646">
    <property type="entry name" value="SH3-like_bac-type"/>
</dbReference>
<dbReference type="SUPFAM" id="SSF82057">
    <property type="entry name" value="Prokaryotic SH3-related domain"/>
    <property type="match status" value="1"/>
</dbReference>
<dbReference type="GO" id="GO:0071555">
    <property type="term" value="P:cell wall organization"/>
    <property type="evidence" value="ECO:0007669"/>
    <property type="project" value="UniProtKB-KW"/>
</dbReference>
<dbReference type="SMART" id="SM00047">
    <property type="entry name" value="LYZ2"/>
    <property type="match status" value="1"/>
</dbReference>
<evidence type="ECO:0000256" key="6">
    <source>
        <dbReference type="ARBA" id="ARBA00023316"/>
    </source>
</evidence>
<feature type="domain" description="GW" evidence="7">
    <location>
        <begin position="92"/>
        <end position="171"/>
    </location>
</feature>
<accession>A0A7X8H0V5</accession>
<feature type="non-terminal residue" evidence="8">
    <location>
        <position position="1"/>
    </location>
</feature>
<sequence length="563" mass="62964">WVKSTDLSTHPHVGVDKDSKTFYIKGTGSAYAKAWGGRKDLVFEDMSNYKNYNFDVHLTEQVGKNVWYRGTLEGKVVWLHSNFIEETQSNITESSTSRLGHIRNSAVRIYKDLSRMSNYEVAGTNYTNAVYYIKKQAEYNGDLYYLISTEPSATKGVIGWVKSTDLSTHTHVGIDKDSKIFYFNGKGTAYTKAWGGRKDEVYSNMAPHTNKVFRVHLTEQVGNNIWYRGNYNGRIIWVHSSFVSDTVTLQSKYDYTLENMIDIQMGVAPQTDKYSKSPAYVHSSLVDREGSSGEINGNSVRVRSEPNTTSHIYGSLNTGRKVSILGEVKGSVVSGSDLWYQISYTTWRLPTRSDLMQFVDPKLQDPFQFLILSQHVGILESALNAELSGKGVLHNKGNKFIEGSKKYSVNEAYLVSHAILETGNGTSNLANGIEVGLNSSGEAVLVTSSNRKNLSDSDIKKVYNVYGIGARDQDPERLGAIYAYEKGWTSVDIAIIEGAQFVSGNYFGRGQNTLYKMRWNPAAPGTYQYATDIGWASKQISRIKNIYGRIDNAGMAFDIPIFK</sequence>
<evidence type="ECO:0000259" key="7">
    <source>
        <dbReference type="PROSITE" id="PS51780"/>
    </source>
</evidence>
<dbReference type="InterPro" id="IPR002901">
    <property type="entry name" value="MGlyc_endo_b_GlcNAc-like_dom"/>
</dbReference>
<dbReference type="Gene3D" id="1.10.530.10">
    <property type="match status" value="1"/>
</dbReference>
<organism evidence="8 9">
    <name type="scientific">Globicatella sulfidifaciens</name>
    <dbReference type="NCBI Taxonomy" id="136093"/>
    <lineage>
        <taxon>Bacteria</taxon>
        <taxon>Bacillati</taxon>
        <taxon>Bacillota</taxon>
        <taxon>Bacilli</taxon>
        <taxon>Lactobacillales</taxon>
        <taxon>Aerococcaceae</taxon>
        <taxon>Globicatella</taxon>
    </lineage>
</organism>
<dbReference type="AlphaFoldDB" id="A0A7X8H0V5"/>
<reference evidence="8 9" key="1">
    <citation type="journal article" date="2020" name="Biotechnol. Biofuels">
        <title>New insights from the biogas microbiome by comprehensive genome-resolved metagenomics of nearly 1600 species originating from multiple anaerobic digesters.</title>
        <authorList>
            <person name="Campanaro S."/>
            <person name="Treu L."/>
            <person name="Rodriguez-R L.M."/>
            <person name="Kovalovszki A."/>
            <person name="Ziels R.M."/>
            <person name="Maus I."/>
            <person name="Zhu X."/>
            <person name="Kougias P.G."/>
            <person name="Basile A."/>
            <person name="Luo G."/>
            <person name="Schluter A."/>
            <person name="Konstantinidis K.T."/>
            <person name="Angelidaki I."/>
        </authorList>
    </citation>
    <scope>NUCLEOTIDE SEQUENCE [LARGE SCALE GENOMIC DNA]</scope>
    <source>
        <strain evidence="8">AS23ysBPME_34</strain>
    </source>
</reference>
<keyword evidence="5" id="KW-0378">Hydrolase</keyword>
<dbReference type="Gene3D" id="2.30.30.170">
    <property type="match status" value="3"/>
</dbReference>
<evidence type="ECO:0000256" key="1">
    <source>
        <dbReference type="ARBA" id="ARBA00004613"/>
    </source>
</evidence>
<dbReference type="Pfam" id="PF01832">
    <property type="entry name" value="Glucosaminidase"/>
    <property type="match status" value="1"/>
</dbReference>
<dbReference type="Proteomes" id="UP000541058">
    <property type="component" value="Unassembled WGS sequence"/>
</dbReference>
<dbReference type="Pfam" id="PF08239">
    <property type="entry name" value="SH3_3"/>
    <property type="match status" value="1"/>
</dbReference>
<comment type="caution">
    <text evidence="8">The sequence shown here is derived from an EMBL/GenBank/DDBJ whole genome shotgun (WGS) entry which is preliminary data.</text>
</comment>
<keyword evidence="4" id="KW-0732">Signal</keyword>